<reference evidence="3 4" key="1">
    <citation type="journal article" date="2008" name="Proc. Natl. Acad. Sci. U.S.A.">
        <title>Niche adaptation and genome expansion in the chlorophyll d-producing cyanobacterium Acaryochloris marina.</title>
        <authorList>
            <person name="Swingley W.D."/>
            <person name="Chen M."/>
            <person name="Cheung P.C."/>
            <person name="Conrad A.L."/>
            <person name="Dejesa L.C."/>
            <person name="Hao J."/>
            <person name="Honchak B.M."/>
            <person name="Karbach L.E."/>
            <person name="Kurdoglu A."/>
            <person name="Lahiri S."/>
            <person name="Mastrian S.D."/>
            <person name="Miyashita H."/>
            <person name="Page L."/>
            <person name="Ramakrishna P."/>
            <person name="Satoh S."/>
            <person name="Sattley W.M."/>
            <person name="Shimada Y."/>
            <person name="Taylor H.L."/>
            <person name="Tomo T."/>
            <person name="Tsuchiya T."/>
            <person name="Wang Z.T."/>
            <person name="Raymond J."/>
            <person name="Mimuro M."/>
            <person name="Blankenship R.E."/>
            <person name="Touchman J.W."/>
        </authorList>
    </citation>
    <scope>NUCLEOTIDE SEQUENCE [LARGE SCALE GENOMIC DNA]</scope>
    <source>
        <strain evidence="4">MBIC 11017</strain>
    </source>
</reference>
<sequence length="298" mass="32880">MDNAEQLTPQLTGDGSFTFYSTEFGETFHSHYGAHQEAIGKFVYPTLLPEKAKQGPIKILDVCYGLGYNTALALETIWQVNPDCQVQVYALELNPVVPRAAIAEGRSLTIANAGLQSWSPRVQTYLNTLAHDLEIQSPDCQAQLLVGDARQTLQVVLKQPFLADAIFLDPFSPPNCPQLWTVEFFQLLRQCLHPQGRLATYSCAAAVRTGLMSAGFAIAASPPVGRRTTGTVAGFTLTDCLALTPQEQEHLQTVASIPYHDPQLIDPASTILNRRQQAQKQSSLEPTKVWKKRWQKSS</sequence>
<evidence type="ECO:0000313" key="3">
    <source>
        <dbReference type="EMBL" id="ABW28297.1"/>
    </source>
</evidence>
<name>B0BYZ7_ACAM1</name>
<feature type="compositionally biased region" description="Polar residues" evidence="1">
    <location>
        <begin position="276"/>
        <end position="285"/>
    </location>
</feature>
<dbReference type="RefSeq" id="WP_012163703.1">
    <property type="nucleotide sequence ID" value="NC_009925.1"/>
</dbReference>
<feature type="domain" description="MnmC-like methyltransferase" evidence="2">
    <location>
        <begin position="122"/>
        <end position="233"/>
    </location>
</feature>
<gene>
    <name evidence="3" type="ordered locus">AM1_3303</name>
</gene>
<dbReference type="InterPro" id="IPR029063">
    <property type="entry name" value="SAM-dependent_MTases_sf"/>
</dbReference>
<evidence type="ECO:0000259" key="2">
    <source>
        <dbReference type="Pfam" id="PF05430"/>
    </source>
</evidence>
<dbReference type="GO" id="GO:0016645">
    <property type="term" value="F:oxidoreductase activity, acting on the CH-NH group of donors"/>
    <property type="evidence" value="ECO:0007669"/>
    <property type="project" value="InterPro"/>
</dbReference>
<feature type="region of interest" description="Disordered" evidence="1">
    <location>
        <begin position="276"/>
        <end position="298"/>
    </location>
</feature>
<dbReference type="AlphaFoldDB" id="B0BYZ7"/>
<dbReference type="KEGG" id="amr:AM1_3303"/>
<proteinExistence type="predicted"/>
<dbReference type="Proteomes" id="UP000000268">
    <property type="component" value="Chromosome"/>
</dbReference>
<dbReference type="STRING" id="329726.AM1_3303"/>
<dbReference type="EMBL" id="CP000828">
    <property type="protein sequence ID" value="ABW28297.1"/>
    <property type="molecule type" value="Genomic_DNA"/>
</dbReference>
<dbReference type="eggNOG" id="COG4121">
    <property type="taxonomic scope" value="Bacteria"/>
</dbReference>
<accession>B0BYZ7</accession>
<evidence type="ECO:0000256" key="1">
    <source>
        <dbReference type="SAM" id="MobiDB-lite"/>
    </source>
</evidence>
<dbReference type="HOGENOM" id="CLU_061971_0_1_3"/>
<feature type="compositionally biased region" description="Basic residues" evidence="1">
    <location>
        <begin position="289"/>
        <end position="298"/>
    </location>
</feature>
<dbReference type="SUPFAM" id="SSF53335">
    <property type="entry name" value="S-adenosyl-L-methionine-dependent methyltransferases"/>
    <property type="match status" value="1"/>
</dbReference>
<dbReference type="PANTHER" id="PTHR39963">
    <property type="entry name" value="SLL0983 PROTEIN"/>
    <property type="match status" value="1"/>
</dbReference>
<evidence type="ECO:0000313" key="4">
    <source>
        <dbReference type="Proteomes" id="UP000000268"/>
    </source>
</evidence>
<protein>
    <recommendedName>
        <fullName evidence="2">MnmC-like methyltransferase domain-containing protein</fullName>
    </recommendedName>
</protein>
<dbReference type="Gene3D" id="3.40.50.150">
    <property type="entry name" value="Vaccinia Virus protein VP39"/>
    <property type="match status" value="1"/>
</dbReference>
<dbReference type="OrthoDB" id="9786494at2"/>
<keyword evidence="4" id="KW-1185">Reference proteome</keyword>
<dbReference type="Pfam" id="PF05430">
    <property type="entry name" value="Methyltransf_30"/>
    <property type="match status" value="1"/>
</dbReference>
<dbReference type="InterPro" id="IPR008471">
    <property type="entry name" value="MnmC-like_methylTransf"/>
</dbReference>
<organism evidence="3 4">
    <name type="scientific">Acaryochloris marina (strain MBIC 11017)</name>
    <dbReference type="NCBI Taxonomy" id="329726"/>
    <lineage>
        <taxon>Bacteria</taxon>
        <taxon>Bacillati</taxon>
        <taxon>Cyanobacteriota</taxon>
        <taxon>Cyanophyceae</taxon>
        <taxon>Acaryochloridales</taxon>
        <taxon>Acaryochloridaceae</taxon>
        <taxon>Acaryochloris</taxon>
    </lineage>
</organism>
<dbReference type="PANTHER" id="PTHR39963:SF1">
    <property type="entry name" value="MNMC-LIKE METHYLTRANSFERASE DOMAIN-CONTAINING PROTEIN"/>
    <property type="match status" value="1"/>
</dbReference>